<protein>
    <recommendedName>
        <fullName evidence="2">Bulb-type lectin domain-containing protein</fullName>
    </recommendedName>
</protein>
<dbReference type="SMART" id="SM00108">
    <property type="entry name" value="B_lectin"/>
    <property type="match status" value="2"/>
</dbReference>
<name>A0ABV9UAK9_9ACTN</name>
<comment type="caution">
    <text evidence="3">The sequence shown here is derived from an EMBL/GenBank/DDBJ whole genome shotgun (WGS) entry which is preliminary data.</text>
</comment>
<feature type="chain" id="PRO_5045574181" description="Bulb-type lectin domain-containing protein" evidence="1">
    <location>
        <begin position="24"/>
        <end position="267"/>
    </location>
</feature>
<reference evidence="4" key="1">
    <citation type="journal article" date="2019" name="Int. J. Syst. Evol. Microbiol.">
        <title>The Global Catalogue of Microorganisms (GCM) 10K type strain sequencing project: providing services to taxonomists for standard genome sequencing and annotation.</title>
        <authorList>
            <consortium name="The Broad Institute Genomics Platform"/>
            <consortium name="The Broad Institute Genome Sequencing Center for Infectious Disease"/>
            <person name="Wu L."/>
            <person name="Ma J."/>
        </authorList>
    </citation>
    <scope>NUCLEOTIDE SEQUENCE [LARGE SCALE GENOMIC DNA]</scope>
    <source>
        <strain evidence="4">KLKA75</strain>
    </source>
</reference>
<dbReference type="SUPFAM" id="SSF51110">
    <property type="entry name" value="alpha-D-mannose-specific plant lectins"/>
    <property type="match status" value="2"/>
</dbReference>
<dbReference type="Gene3D" id="2.90.10.10">
    <property type="entry name" value="Bulb-type lectin domain"/>
    <property type="match status" value="4"/>
</dbReference>
<evidence type="ECO:0000313" key="3">
    <source>
        <dbReference type="EMBL" id="MFC4912022.1"/>
    </source>
</evidence>
<accession>A0ABV9UAK9</accession>
<evidence type="ECO:0000256" key="1">
    <source>
        <dbReference type="SAM" id="SignalP"/>
    </source>
</evidence>
<feature type="domain" description="Bulb-type lectin" evidence="2">
    <location>
        <begin position="51"/>
        <end position="157"/>
    </location>
</feature>
<proteinExistence type="predicted"/>
<keyword evidence="4" id="KW-1185">Reference proteome</keyword>
<keyword evidence="1" id="KW-0732">Signal</keyword>
<dbReference type="Proteomes" id="UP001595872">
    <property type="component" value="Unassembled WGS sequence"/>
</dbReference>
<sequence>MKMKLTVLAAGTLAAAVTGGVTAAFATTSGTAAPVSAARPAPDGVDAAAVRSALKPGRTLKAGQYLRSSNGRYKLVMQADGNLVVYRGSSSIWSSHTWVKGSSATMRTDGDLVVAKGSHRYWNSHTAGHKGAYLSLQNDGNAVVYQGRTALWSSYQWISTLPSGVTLYPYQKVISQNRAWQLRQEPDGDLALYRYGKRAWHTGTSGHKGAYTVMQADGNLVVYSKGKAIWSTHTWRKPTWLAVQNDGNVVVYTTGMKALWDRYHGKH</sequence>
<evidence type="ECO:0000313" key="4">
    <source>
        <dbReference type="Proteomes" id="UP001595872"/>
    </source>
</evidence>
<dbReference type="InterPro" id="IPR036426">
    <property type="entry name" value="Bulb-type_lectin_dom_sf"/>
</dbReference>
<dbReference type="InterPro" id="IPR001480">
    <property type="entry name" value="Bulb-type_lectin_dom"/>
</dbReference>
<organism evidence="3 4">
    <name type="scientific">Actinomadura gamaensis</name>
    <dbReference type="NCBI Taxonomy" id="1763541"/>
    <lineage>
        <taxon>Bacteria</taxon>
        <taxon>Bacillati</taxon>
        <taxon>Actinomycetota</taxon>
        <taxon>Actinomycetes</taxon>
        <taxon>Streptosporangiales</taxon>
        <taxon>Thermomonosporaceae</taxon>
        <taxon>Actinomadura</taxon>
    </lineage>
</organism>
<dbReference type="EMBL" id="JBHSIT010000011">
    <property type="protein sequence ID" value="MFC4912022.1"/>
    <property type="molecule type" value="Genomic_DNA"/>
</dbReference>
<feature type="signal peptide" evidence="1">
    <location>
        <begin position="1"/>
        <end position="23"/>
    </location>
</feature>
<evidence type="ECO:0000259" key="2">
    <source>
        <dbReference type="PROSITE" id="PS50927"/>
    </source>
</evidence>
<dbReference type="RefSeq" id="WP_378261541.1">
    <property type="nucleotide sequence ID" value="NZ_JBHSIT010000011.1"/>
</dbReference>
<dbReference type="PROSITE" id="PS50927">
    <property type="entry name" value="BULB_LECTIN"/>
    <property type="match status" value="2"/>
</dbReference>
<gene>
    <name evidence="3" type="ORF">ACFPCY_32285</name>
</gene>
<feature type="domain" description="Bulb-type lectin" evidence="2">
    <location>
        <begin position="158"/>
        <end position="264"/>
    </location>
</feature>